<accession>A0A379S0N7</accession>
<feature type="region of interest" description="Disordered" evidence="1">
    <location>
        <begin position="198"/>
        <end position="217"/>
    </location>
</feature>
<feature type="compositionally biased region" description="Low complexity" evidence="1">
    <location>
        <begin position="59"/>
        <end position="69"/>
    </location>
</feature>
<feature type="compositionally biased region" description="Polar residues" evidence="1">
    <location>
        <begin position="75"/>
        <end position="86"/>
    </location>
</feature>
<dbReference type="EMBL" id="UGWZ01000001">
    <property type="protein sequence ID" value="SUG13555.1"/>
    <property type="molecule type" value="Genomic_DNA"/>
</dbReference>
<evidence type="ECO:0000259" key="2">
    <source>
        <dbReference type="Pfam" id="PF22163"/>
    </source>
</evidence>
<dbReference type="InterPro" id="IPR054043">
    <property type="entry name" value="SipA_C"/>
</dbReference>
<gene>
    <name evidence="3" type="primary">sipA_2</name>
    <name evidence="3" type="ORF">NCTC7295_01136</name>
</gene>
<dbReference type="AlphaFoldDB" id="A0A379S0N7"/>
<feature type="region of interest" description="Disordered" evidence="1">
    <location>
        <begin position="112"/>
        <end position="139"/>
    </location>
</feature>
<feature type="compositionally biased region" description="Basic and acidic residues" evidence="1">
    <location>
        <begin position="35"/>
        <end position="58"/>
    </location>
</feature>
<organism evidence="3 4">
    <name type="scientific">Salmonella enterica subsp. arizonae</name>
    <dbReference type="NCBI Taxonomy" id="59203"/>
    <lineage>
        <taxon>Bacteria</taxon>
        <taxon>Pseudomonadati</taxon>
        <taxon>Pseudomonadota</taxon>
        <taxon>Gammaproteobacteria</taxon>
        <taxon>Enterobacterales</taxon>
        <taxon>Enterobacteriaceae</taxon>
        <taxon>Salmonella</taxon>
    </lineage>
</organism>
<dbReference type="Pfam" id="PF22163">
    <property type="entry name" value="SipA_2nd"/>
    <property type="match status" value="1"/>
</dbReference>
<protein>
    <submittedName>
        <fullName evidence="3">Pathogenicity island 1 effector protein SipA</fullName>
    </submittedName>
</protein>
<feature type="compositionally biased region" description="Basic and acidic residues" evidence="1">
    <location>
        <begin position="19"/>
        <end position="28"/>
    </location>
</feature>
<proteinExistence type="predicted"/>
<feature type="domain" description="Cell invasion protein SipA C-terminal actin binding" evidence="2">
    <location>
        <begin position="226"/>
        <end position="361"/>
    </location>
</feature>
<dbReference type="SUPFAM" id="SSF101312">
    <property type="entry name" value="Invasion protein A (SipA) , C-terminal actin binding domain"/>
    <property type="match status" value="1"/>
</dbReference>
<name>A0A379S0N7_SALER</name>
<evidence type="ECO:0000313" key="3">
    <source>
        <dbReference type="EMBL" id="SUG13555.1"/>
    </source>
</evidence>
<evidence type="ECO:0000313" key="4">
    <source>
        <dbReference type="Proteomes" id="UP000254124"/>
    </source>
</evidence>
<evidence type="ECO:0000256" key="1">
    <source>
        <dbReference type="SAM" id="MobiDB-lite"/>
    </source>
</evidence>
<reference evidence="3 4" key="1">
    <citation type="submission" date="2018-06" db="EMBL/GenBank/DDBJ databases">
        <authorList>
            <consortium name="Pathogen Informatics"/>
            <person name="Doyle S."/>
        </authorList>
    </citation>
    <scope>NUCLEOTIDE SEQUENCE [LARGE SCALE GENOMIC DNA]</scope>
    <source>
        <strain evidence="3 4">NCTC7295</strain>
    </source>
</reference>
<sequence>MVGKKPESAGINININIDSSKHSVDNSKHINNSRSHVDNSQHHNDNSNHDNSQRHYESHYSNTSSSVNHSHSRVDANTHQTETAHSASKGILDQGIMGKIDVTAHATAEAVTNASAESSGGKVVTSEKGTTGETASFDEVDGGDNKVIIGKPMQATVHGVAGNKEQIQTADTVNVKTLASQLPDVEDVKIHTLQPETTVNTGNKAGTTDNDNSQADKAGQFSGLKFKQNGFLSAIPSVTNMRSMHFDARETFLGVIRKALEPDTSTPFPVRRAFDGLRAEILSNDSIKSAALKAQCSDINKHPELKVKIDTLKEAITLHPQREKLAEVALQFAREAGLTKLKGETDYLLSTMLDGIIGDVSWRNGPSFESYLNKPGVDRVITTVDGLHMQS</sequence>
<feature type="region of interest" description="Disordered" evidence="1">
    <location>
        <begin position="1"/>
        <end position="90"/>
    </location>
</feature>
<dbReference type="Proteomes" id="UP000254124">
    <property type="component" value="Unassembled WGS sequence"/>
</dbReference>
<dbReference type="Gene3D" id="1.10.4110.10">
    <property type="entry name" value="Salmonella invasion protein A, C-terminal actin-binding domain"/>
    <property type="match status" value="1"/>
</dbReference>
<dbReference type="InterPro" id="IPR023224">
    <property type="entry name" value="SipA_actin-bd_C_sf"/>
</dbReference>
<feature type="compositionally biased region" description="Polar residues" evidence="1">
    <location>
        <begin position="198"/>
        <end position="215"/>
    </location>
</feature>